<dbReference type="KEGG" id="spph:KFK14_21895"/>
<evidence type="ECO:0000313" key="7">
    <source>
        <dbReference type="Proteomes" id="UP000681425"/>
    </source>
</evidence>
<dbReference type="Pfam" id="PF00440">
    <property type="entry name" value="TetR_N"/>
    <property type="match status" value="1"/>
</dbReference>
<name>A0A975K6A3_9SPHN</name>
<accession>A0A975K6A3</accession>
<evidence type="ECO:0000256" key="1">
    <source>
        <dbReference type="ARBA" id="ARBA00023015"/>
    </source>
</evidence>
<keyword evidence="3" id="KW-0804">Transcription</keyword>
<dbReference type="PANTHER" id="PTHR30055">
    <property type="entry name" value="HTH-TYPE TRANSCRIPTIONAL REGULATOR RUTR"/>
    <property type="match status" value="1"/>
</dbReference>
<organism evidence="6 7">
    <name type="scientific">Sphingobium phenoxybenzoativorans</name>
    <dbReference type="NCBI Taxonomy" id="1592790"/>
    <lineage>
        <taxon>Bacteria</taxon>
        <taxon>Pseudomonadati</taxon>
        <taxon>Pseudomonadota</taxon>
        <taxon>Alphaproteobacteria</taxon>
        <taxon>Sphingomonadales</taxon>
        <taxon>Sphingomonadaceae</taxon>
        <taxon>Sphingobium</taxon>
    </lineage>
</organism>
<protein>
    <submittedName>
        <fullName evidence="6">TetR/AcrR family transcriptional regulator</fullName>
    </submittedName>
</protein>
<dbReference type="PANTHER" id="PTHR30055:SF234">
    <property type="entry name" value="HTH-TYPE TRANSCRIPTIONAL REGULATOR BETI"/>
    <property type="match status" value="1"/>
</dbReference>
<feature type="DNA-binding region" description="H-T-H motif" evidence="4">
    <location>
        <begin position="34"/>
        <end position="53"/>
    </location>
</feature>
<dbReference type="PROSITE" id="PS50977">
    <property type="entry name" value="HTH_TETR_2"/>
    <property type="match status" value="1"/>
</dbReference>
<evidence type="ECO:0000313" key="6">
    <source>
        <dbReference type="EMBL" id="QUT05579.1"/>
    </source>
</evidence>
<dbReference type="RefSeq" id="WP_212609114.1">
    <property type="nucleotide sequence ID" value="NZ_CP073910.1"/>
</dbReference>
<dbReference type="InterPro" id="IPR009057">
    <property type="entry name" value="Homeodomain-like_sf"/>
</dbReference>
<gene>
    <name evidence="6" type="ORF">KFK14_21895</name>
</gene>
<evidence type="ECO:0000259" key="5">
    <source>
        <dbReference type="PROSITE" id="PS50977"/>
    </source>
</evidence>
<dbReference type="GO" id="GO:0003700">
    <property type="term" value="F:DNA-binding transcription factor activity"/>
    <property type="evidence" value="ECO:0007669"/>
    <property type="project" value="TreeGrafter"/>
</dbReference>
<evidence type="ECO:0000256" key="2">
    <source>
        <dbReference type="ARBA" id="ARBA00023125"/>
    </source>
</evidence>
<dbReference type="InterPro" id="IPR050109">
    <property type="entry name" value="HTH-type_TetR-like_transc_reg"/>
</dbReference>
<keyword evidence="7" id="KW-1185">Reference proteome</keyword>
<dbReference type="SUPFAM" id="SSF46689">
    <property type="entry name" value="Homeodomain-like"/>
    <property type="match status" value="1"/>
</dbReference>
<dbReference type="AlphaFoldDB" id="A0A975K6A3"/>
<feature type="domain" description="HTH tetR-type" evidence="5">
    <location>
        <begin position="11"/>
        <end position="71"/>
    </location>
</feature>
<proteinExistence type="predicted"/>
<reference evidence="6" key="1">
    <citation type="submission" date="2021-04" db="EMBL/GenBank/DDBJ databases">
        <title>Isolation of p-tert-butylphenol degrading bacteria Sphingobium phenoxybenzoativorans Tas13 from active sludge.</title>
        <authorList>
            <person name="Li Y."/>
        </authorList>
    </citation>
    <scope>NUCLEOTIDE SEQUENCE</scope>
    <source>
        <strain evidence="6">Tas13</strain>
    </source>
</reference>
<sequence>MATRKRSKVEGSARDRLVSAGETLFSDRTIDDVSASEIASAAGVAHGLLFHHFGTKLNFYVEVFKASFAKVHADREAATAEGSPEQRLRAFVTTHLHSMEARKGAYIFYHRGGTPEKILTLLEESRMNGVKLVLSFFSDLPPSDVDLCLGRAWLAMVSELILFWIRNGHLSENGIIEASVGLFHQIMSRAKLIAP</sequence>
<keyword evidence="2 4" id="KW-0238">DNA-binding</keyword>
<evidence type="ECO:0000256" key="4">
    <source>
        <dbReference type="PROSITE-ProRule" id="PRU00335"/>
    </source>
</evidence>
<keyword evidence="1" id="KW-0805">Transcription regulation</keyword>
<dbReference type="InterPro" id="IPR001647">
    <property type="entry name" value="HTH_TetR"/>
</dbReference>
<dbReference type="Proteomes" id="UP000681425">
    <property type="component" value="Chromosome"/>
</dbReference>
<dbReference type="EMBL" id="CP073910">
    <property type="protein sequence ID" value="QUT05579.1"/>
    <property type="molecule type" value="Genomic_DNA"/>
</dbReference>
<dbReference type="GO" id="GO:0000976">
    <property type="term" value="F:transcription cis-regulatory region binding"/>
    <property type="evidence" value="ECO:0007669"/>
    <property type="project" value="TreeGrafter"/>
</dbReference>
<dbReference type="Gene3D" id="1.10.357.10">
    <property type="entry name" value="Tetracycline Repressor, domain 2"/>
    <property type="match status" value="1"/>
</dbReference>
<evidence type="ECO:0000256" key="3">
    <source>
        <dbReference type="ARBA" id="ARBA00023163"/>
    </source>
</evidence>